<dbReference type="Pfam" id="PF13560">
    <property type="entry name" value="HTH_31"/>
    <property type="match status" value="1"/>
</dbReference>
<dbReference type="GO" id="GO:0003677">
    <property type="term" value="F:DNA binding"/>
    <property type="evidence" value="ECO:0007669"/>
    <property type="project" value="InterPro"/>
</dbReference>
<feature type="domain" description="HTH cro/C1-type" evidence="1">
    <location>
        <begin position="14"/>
        <end position="47"/>
    </location>
</feature>
<dbReference type="InterPro" id="IPR043917">
    <property type="entry name" value="DUF5753"/>
</dbReference>
<dbReference type="InterPro" id="IPR010982">
    <property type="entry name" value="Lambda_DNA-bd_dom_sf"/>
</dbReference>
<evidence type="ECO:0000313" key="3">
    <source>
        <dbReference type="Proteomes" id="UP000199629"/>
    </source>
</evidence>
<dbReference type="AlphaFoldDB" id="A0A1C4Z386"/>
<dbReference type="Proteomes" id="UP000199629">
    <property type="component" value="Unassembled WGS sequence"/>
</dbReference>
<protein>
    <submittedName>
        <fullName evidence="2">Helix-turn-helix domain-containing protein</fullName>
    </submittedName>
</protein>
<name>A0A1C4Z386_9ACTN</name>
<sequence>MESEPTVDLIRAQLRRLRVKAELSQEEFGKLVHFSGSQVSAVELGQRPLDRFFLQRADEVLATGGLLTSLLKLADRDGQPSWLRPWLEAERQAQQLRCYQPTLIPGLLQTQNYARAVIRSADTLTDDEVEQRLNVRLDRQSILSQPNPPQFIAVIEEAVLRRADESFKGIMAEQTAHLIACAAKPHISVQVIPVEVSVHVGLIGPFVLGRDANGGWVGHLETQLGGVVVDRDEDLAILLSRWESVRNEALSRRQSIELMKEAVTSWS</sequence>
<evidence type="ECO:0000313" key="2">
    <source>
        <dbReference type="EMBL" id="SCF27061.1"/>
    </source>
</evidence>
<organism evidence="2 3">
    <name type="scientific">Micromonospora chaiyaphumensis</name>
    <dbReference type="NCBI Taxonomy" id="307119"/>
    <lineage>
        <taxon>Bacteria</taxon>
        <taxon>Bacillati</taxon>
        <taxon>Actinomycetota</taxon>
        <taxon>Actinomycetes</taxon>
        <taxon>Micromonosporales</taxon>
        <taxon>Micromonosporaceae</taxon>
        <taxon>Micromonospora</taxon>
    </lineage>
</organism>
<dbReference type="RefSeq" id="WP_091269117.1">
    <property type="nucleotide sequence ID" value="NZ_FMCS01000011.1"/>
</dbReference>
<dbReference type="PROSITE" id="PS50943">
    <property type="entry name" value="HTH_CROC1"/>
    <property type="match status" value="1"/>
</dbReference>
<evidence type="ECO:0000259" key="1">
    <source>
        <dbReference type="PROSITE" id="PS50943"/>
    </source>
</evidence>
<dbReference type="Pfam" id="PF19054">
    <property type="entry name" value="DUF5753"/>
    <property type="match status" value="1"/>
</dbReference>
<gene>
    <name evidence="2" type="ORF">GA0070214_11164</name>
</gene>
<dbReference type="SUPFAM" id="SSF47413">
    <property type="entry name" value="lambda repressor-like DNA-binding domains"/>
    <property type="match status" value="1"/>
</dbReference>
<proteinExistence type="predicted"/>
<dbReference type="EMBL" id="FMCS01000011">
    <property type="protein sequence ID" value="SCF27061.1"/>
    <property type="molecule type" value="Genomic_DNA"/>
</dbReference>
<dbReference type="SMART" id="SM00530">
    <property type="entry name" value="HTH_XRE"/>
    <property type="match status" value="1"/>
</dbReference>
<dbReference type="Gene3D" id="1.10.260.40">
    <property type="entry name" value="lambda repressor-like DNA-binding domains"/>
    <property type="match status" value="1"/>
</dbReference>
<dbReference type="CDD" id="cd00093">
    <property type="entry name" value="HTH_XRE"/>
    <property type="match status" value="1"/>
</dbReference>
<keyword evidence="3" id="KW-1185">Reference proteome</keyword>
<accession>A0A1C4Z386</accession>
<reference evidence="3" key="1">
    <citation type="submission" date="2016-06" db="EMBL/GenBank/DDBJ databases">
        <authorList>
            <person name="Varghese N."/>
            <person name="Submissions Spin"/>
        </authorList>
    </citation>
    <scope>NUCLEOTIDE SEQUENCE [LARGE SCALE GENOMIC DNA]</scope>
    <source>
        <strain evidence="3">DSM 45246</strain>
    </source>
</reference>
<dbReference type="InterPro" id="IPR001387">
    <property type="entry name" value="Cro/C1-type_HTH"/>
</dbReference>